<reference evidence="10 11" key="1">
    <citation type="submission" date="2022-03" db="EMBL/GenBank/DDBJ databases">
        <title>Draft genome sequence of Furfurilactobacillus curtus JCM 31185.</title>
        <authorList>
            <person name="Suzuki S."/>
            <person name="Endo A."/>
            <person name="Kajikawa A."/>
        </authorList>
    </citation>
    <scope>NUCLEOTIDE SEQUENCE [LARGE SCALE GENOMIC DNA]</scope>
    <source>
        <strain evidence="10 11">JCM 31185</strain>
    </source>
</reference>
<evidence type="ECO:0000313" key="10">
    <source>
        <dbReference type="EMBL" id="GKT05256.1"/>
    </source>
</evidence>
<dbReference type="CDD" id="cd17299">
    <property type="entry name" value="acetolactate_decarboxylase"/>
    <property type="match status" value="1"/>
</dbReference>
<dbReference type="RefSeq" id="WP_407882506.1">
    <property type="nucleotide sequence ID" value="NZ_BQXO01000001.1"/>
</dbReference>
<dbReference type="Pfam" id="PF03306">
    <property type="entry name" value="AAL_decarboxy"/>
    <property type="match status" value="1"/>
</dbReference>
<dbReference type="PIRSF" id="PIRSF001332">
    <property type="entry name" value="Acetolac_decarb"/>
    <property type="match status" value="1"/>
</dbReference>
<evidence type="ECO:0000256" key="5">
    <source>
        <dbReference type="ARBA" id="ARBA00020164"/>
    </source>
</evidence>
<dbReference type="PANTHER" id="PTHR35524">
    <property type="entry name" value="ALPHA-ACETOLACTATE DECARBOXYLASE"/>
    <property type="match status" value="1"/>
</dbReference>
<dbReference type="EC" id="4.1.1.5" evidence="4 9"/>
<dbReference type="NCBIfam" id="TIGR01252">
    <property type="entry name" value="acetolac_decarb"/>
    <property type="match status" value="1"/>
</dbReference>
<dbReference type="SUPFAM" id="SSF117856">
    <property type="entry name" value="AF0104/ALDC/Ptd012-like"/>
    <property type="match status" value="1"/>
</dbReference>
<evidence type="ECO:0000256" key="8">
    <source>
        <dbReference type="ARBA" id="ARBA00023239"/>
    </source>
</evidence>
<evidence type="ECO:0000256" key="6">
    <source>
        <dbReference type="ARBA" id="ARBA00022793"/>
    </source>
</evidence>
<organism evidence="10 11">
    <name type="scientific">Furfurilactobacillus curtus</name>
    <dbReference type="NCBI Taxonomy" id="1746200"/>
    <lineage>
        <taxon>Bacteria</taxon>
        <taxon>Bacillati</taxon>
        <taxon>Bacillota</taxon>
        <taxon>Bacilli</taxon>
        <taxon>Lactobacillales</taxon>
        <taxon>Lactobacillaceae</taxon>
        <taxon>Furfurilactobacillus</taxon>
    </lineage>
</organism>
<evidence type="ECO:0000256" key="7">
    <source>
        <dbReference type="ARBA" id="ARBA00023061"/>
    </source>
</evidence>
<dbReference type="PANTHER" id="PTHR35524:SF1">
    <property type="entry name" value="ALPHA-ACETOLACTATE DECARBOXYLASE"/>
    <property type="match status" value="1"/>
</dbReference>
<sequence>MKETTTLFQHGTLALLIPGLFAGTLSAGDLVKHGDTGIGTLDALNGEVIVIDGQVYQAAEDGHVYSVPDTAMMPFASVHFSDINQPKISLEGLNQDQFSNWLIEDRHLKNAFAAITLHGQFSMVHVRVAPKQTVPFPPLTAATAHQPEFTREQVSGTVVGYFAPDLYAGATVAGCHLHFISDDRQFAGHLLDFQLIGGEGGVQLLPNLLLHLPTDNATFMNADIELNGLNDAINQAEH</sequence>
<evidence type="ECO:0000256" key="1">
    <source>
        <dbReference type="ARBA" id="ARBA00001784"/>
    </source>
</evidence>
<evidence type="ECO:0000256" key="4">
    <source>
        <dbReference type="ARBA" id="ARBA00013204"/>
    </source>
</evidence>
<keyword evidence="7 9" id="KW-0005">Acetoin biosynthesis</keyword>
<evidence type="ECO:0000256" key="3">
    <source>
        <dbReference type="ARBA" id="ARBA00007106"/>
    </source>
</evidence>
<gene>
    <name evidence="10" type="primary">aldB</name>
    <name evidence="10" type="ORF">JCM31185_05450</name>
</gene>
<evidence type="ECO:0000313" key="11">
    <source>
        <dbReference type="Proteomes" id="UP001628078"/>
    </source>
</evidence>
<comment type="caution">
    <text evidence="10">The sequence shown here is derived from an EMBL/GenBank/DDBJ whole genome shotgun (WGS) entry which is preliminary data.</text>
</comment>
<accession>A0ABQ5JLD2</accession>
<keyword evidence="8 9" id="KW-0456">Lyase</keyword>
<dbReference type="Gene3D" id="3.30.1330.80">
    <property type="entry name" value="Hypothetical protein, similar to alpha- acetolactate decarboxylase, domain 2"/>
    <property type="match status" value="2"/>
</dbReference>
<comment type="catalytic activity">
    <reaction evidence="1 9">
        <text>(2S)-2-acetolactate + H(+) = (R)-acetoin + CO2</text>
        <dbReference type="Rhea" id="RHEA:21580"/>
        <dbReference type="ChEBI" id="CHEBI:15378"/>
        <dbReference type="ChEBI" id="CHEBI:15686"/>
        <dbReference type="ChEBI" id="CHEBI:16526"/>
        <dbReference type="ChEBI" id="CHEBI:58476"/>
        <dbReference type="EC" id="4.1.1.5"/>
    </reaction>
</comment>
<keyword evidence="6 9" id="KW-0210">Decarboxylase</keyword>
<name>A0ABQ5JLD2_9LACO</name>
<evidence type="ECO:0000256" key="9">
    <source>
        <dbReference type="PIRNR" id="PIRNR001332"/>
    </source>
</evidence>
<evidence type="ECO:0000256" key="2">
    <source>
        <dbReference type="ARBA" id="ARBA00005170"/>
    </source>
</evidence>
<keyword evidence="11" id="KW-1185">Reference proteome</keyword>
<comment type="pathway">
    <text evidence="2 9">Polyol metabolism; (R,R)-butane-2,3-diol biosynthesis; (R,R)-butane-2,3-diol from pyruvate: step 2/3.</text>
</comment>
<proteinExistence type="inferred from homology"/>
<protein>
    <recommendedName>
        <fullName evidence="5 9">Alpha-acetolactate decarboxylase</fullName>
        <ecNumber evidence="4 9">4.1.1.5</ecNumber>
    </recommendedName>
</protein>
<dbReference type="EMBL" id="BQXO01000001">
    <property type="protein sequence ID" value="GKT05256.1"/>
    <property type="molecule type" value="Genomic_DNA"/>
</dbReference>
<comment type="similarity">
    <text evidence="3 9">Belongs to the alpha-acetolactate decarboxylase family.</text>
</comment>
<dbReference type="Proteomes" id="UP001628078">
    <property type="component" value="Unassembled WGS sequence"/>
</dbReference>
<dbReference type="InterPro" id="IPR005128">
    <property type="entry name" value="Acetolactate_a_deCO2ase"/>
</dbReference>